<keyword evidence="2" id="KW-1185">Reference proteome</keyword>
<accession>A0ACC3CHE5</accession>
<name>A0ACC3CHE5_PYRYE</name>
<dbReference type="Proteomes" id="UP000798662">
    <property type="component" value="Chromosome 3"/>
</dbReference>
<organism evidence="1 2">
    <name type="scientific">Pyropia yezoensis</name>
    <name type="common">Susabi-nori</name>
    <name type="synonym">Porphyra yezoensis</name>
    <dbReference type="NCBI Taxonomy" id="2788"/>
    <lineage>
        <taxon>Eukaryota</taxon>
        <taxon>Rhodophyta</taxon>
        <taxon>Bangiophyceae</taxon>
        <taxon>Bangiales</taxon>
        <taxon>Bangiaceae</taxon>
        <taxon>Pyropia</taxon>
    </lineage>
</organism>
<evidence type="ECO:0000313" key="1">
    <source>
        <dbReference type="EMBL" id="KAK1869594.1"/>
    </source>
</evidence>
<sequence length="351" mass="33639">MHPEWEERTLAHDVAVLTLAADAPDFYAPRQAEADGGGGGGGGIDLTPPVVVNHDPAIPVTGSGVRVAGYGLVSHVWSTPDAAERSVDVRVVAAAPCAASFARTETVEESEPLSSLVHASMHVCAGVAAGGCDACHGDSGGPLYQSMRMPRLRRGGSAPADGGSPQGENDTVRTYVLVGLTSFSPGCADRDTPTAYTRLSAYAGWIDSVVGAGTGPVRPDGSRVGDPDDTATYSFAPPLDDAGAGGGGVGGSGDGGRPSGGGSGDGGSAPPGGGGGSGQDPRGEGGGDGAAGASSAGGDGGGRRPLSAGAAVGIGLGVLGAVVLAVAAVLGGLHLSRSRRAGGAGGGEGGG</sequence>
<evidence type="ECO:0000313" key="2">
    <source>
        <dbReference type="Proteomes" id="UP000798662"/>
    </source>
</evidence>
<reference evidence="1" key="1">
    <citation type="submission" date="2019-11" db="EMBL/GenBank/DDBJ databases">
        <title>Nori genome reveals adaptations in red seaweeds to the harsh intertidal environment.</title>
        <authorList>
            <person name="Wang D."/>
            <person name="Mao Y."/>
        </authorList>
    </citation>
    <scope>NUCLEOTIDE SEQUENCE</scope>
    <source>
        <tissue evidence="1">Gametophyte</tissue>
    </source>
</reference>
<dbReference type="EMBL" id="CM020620">
    <property type="protein sequence ID" value="KAK1869594.1"/>
    <property type="molecule type" value="Genomic_DNA"/>
</dbReference>
<proteinExistence type="predicted"/>
<comment type="caution">
    <text evidence="1">The sequence shown here is derived from an EMBL/GenBank/DDBJ whole genome shotgun (WGS) entry which is preliminary data.</text>
</comment>
<gene>
    <name evidence="1" type="ORF">I4F81_012067</name>
</gene>
<protein>
    <submittedName>
        <fullName evidence="1">Uncharacterized protein</fullName>
    </submittedName>
</protein>